<name>A0A5C6AZJ5_9BACT</name>
<sequence>MSQGTAADRQLFVSGDIRSIPFGELRPMCSNVFEWLVAGVLFKLFRMPAPLQFATESRRLLSVNAEQVPKRLMNYFDGLRPQAEPLGYQINHYATIPAVGPIAIALMTMSEPAGQSCFYAVRVALKVNDSITDDGHFGFNSCLADDELLSTITYAKLPKPRPGMDRKIIKTTDVNALHKEHRNRMMGKRITPVHPSQWFAIAEKHNRLETDDLLQRRVTRLATPGEVARIRSQTG</sequence>
<reference evidence="1 2" key="1">
    <citation type="submission" date="2019-02" db="EMBL/GenBank/DDBJ databases">
        <title>Deep-cultivation of Planctomycetes and their phenomic and genomic characterization uncovers novel biology.</title>
        <authorList>
            <person name="Wiegand S."/>
            <person name="Jogler M."/>
            <person name="Boedeker C."/>
            <person name="Pinto D."/>
            <person name="Vollmers J."/>
            <person name="Rivas-Marin E."/>
            <person name="Kohn T."/>
            <person name="Peeters S.H."/>
            <person name="Heuer A."/>
            <person name="Rast P."/>
            <person name="Oberbeckmann S."/>
            <person name="Bunk B."/>
            <person name="Jeske O."/>
            <person name="Meyerdierks A."/>
            <person name="Storesund J.E."/>
            <person name="Kallscheuer N."/>
            <person name="Luecker S."/>
            <person name="Lage O.M."/>
            <person name="Pohl T."/>
            <person name="Merkel B.J."/>
            <person name="Hornburger P."/>
            <person name="Mueller R.-W."/>
            <person name="Bruemmer F."/>
            <person name="Labrenz M."/>
            <person name="Spormann A.M."/>
            <person name="Op Den Camp H."/>
            <person name="Overmann J."/>
            <person name="Amann R."/>
            <person name="Jetten M.S.M."/>
            <person name="Mascher T."/>
            <person name="Medema M.H."/>
            <person name="Devos D.P."/>
            <person name="Kaster A.-K."/>
            <person name="Ovreas L."/>
            <person name="Rohde M."/>
            <person name="Galperin M.Y."/>
            <person name="Jogler C."/>
        </authorList>
    </citation>
    <scope>NUCLEOTIDE SEQUENCE [LARGE SCALE GENOMIC DNA]</scope>
    <source>
        <strain evidence="1 2">Pla52n</strain>
    </source>
</reference>
<comment type="caution">
    <text evidence="1">The sequence shown here is derived from an EMBL/GenBank/DDBJ whole genome shotgun (WGS) entry which is preliminary data.</text>
</comment>
<protein>
    <submittedName>
        <fullName evidence="1">Uncharacterized protein</fullName>
    </submittedName>
</protein>
<evidence type="ECO:0000313" key="2">
    <source>
        <dbReference type="Proteomes" id="UP000320176"/>
    </source>
</evidence>
<dbReference type="RefSeq" id="WP_146519866.1">
    <property type="nucleotide sequence ID" value="NZ_CP151726.1"/>
</dbReference>
<dbReference type="Proteomes" id="UP000320176">
    <property type="component" value="Unassembled WGS sequence"/>
</dbReference>
<dbReference type="EMBL" id="SJPN01000003">
    <property type="protein sequence ID" value="TWU04446.1"/>
    <property type="molecule type" value="Genomic_DNA"/>
</dbReference>
<accession>A0A5C6AZJ5</accession>
<organism evidence="1 2">
    <name type="scientific">Stieleria varia</name>
    <dbReference type="NCBI Taxonomy" id="2528005"/>
    <lineage>
        <taxon>Bacteria</taxon>
        <taxon>Pseudomonadati</taxon>
        <taxon>Planctomycetota</taxon>
        <taxon>Planctomycetia</taxon>
        <taxon>Pirellulales</taxon>
        <taxon>Pirellulaceae</taxon>
        <taxon>Stieleria</taxon>
    </lineage>
</organism>
<dbReference type="OrthoDB" id="9842080at2"/>
<gene>
    <name evidence="1" type="ORF">Pla52n_24870</name>
</gene>
<keyword evidence="2" id="KW-1185">Reference proteome</keyword>
<evidence type="ECO:0000313" key="1">
    <source>
        <dbReference type="EMBL" id="TWU04446.1"/>
    </source>
</evidence>
<proteinExistence type="predicted"/>
<dbReference type="AlphaFoldDB" id="A0A5C6AZJ5"/>